<dbReference type="PANTHER" id="PTHR45669:SF28">
    <property type="entry name" value="GLUTAREDOXIN DOMAIN-CONTAINING PROTEIN"/>
    <property type="match status" value="1"/>
</dbReference>
<dbReference type="PROSITE" id="PS51354">
    <property type="entry name" value="GLUTAREDOXIN_2"/>
    <property type="match status" value="1"/>
</dbReference>
<name>A0AAD1ZTJ7_9LAMI</name>
<dbReference type="Pfam" id="PF00462">
    <property type="entry name" value="Glutaredoxin"/>
    <property type="match status" value="1"/>
</dbReference>
<dbReference type="CDD" id="cd03031">
    <property type="entry name" value="GRX_GRX_like"/>
    <property type="match status" value="1"/>
</dbReference>
<reference evidence="2" key="1">
    <citation type="submission" date="2023-05" db="EMBL/GenBank/DDBJ databases">
        <authorList>
            <person name="Huff M."/>
        </authorList>
    </citation>
    <scope>NUCLEOTIDE SEQUENCE</scope>
</reference>
<dbReference type="AlphaFoldDB" id="A0AAD1ZTJ7"/>
<dbReference type="EMBL" id="OU503048">
    <property type="protein sequence ID" value="CAI9773976.1"/>
    <property type="molecule type" value="Genomic_DNA"/>
</dbReference>
<protein>
    <recommendedName>
        <fullName evidence="1">Glutaredoxin domain-containing protein</fullName>
    </recommendedName>
</protein>
<evidence type="ECO:0000313" key="2">
    <source>
        <dbReference type="EMBL" id="CAI9773976.1"/>
    </source>
</evidence>
<dbReference type="Proteomes" id="UP000834106">
    <property type="component" value="Chromosome 13"/>
</dbReference>
<dbReference type="SUPFAM" id="SSF52833">
    <property type="entry name" value="Thioredoxin-like"/>
    <property type="match status" value="1"/>
</dbReference>
<dbReference type="Gene3D" id="3.40.30.10">
    <property type="entry name" value="Glutaredoxin"/>
    <property type="match status" value="1"/>
</dbReference>
<accession>A0AAD1ZTJ7</accession>
<gene>
    <name evidence="2" type="ORF">FPE_LOCUS21406</name>
</gene>
<evidence type="ECO:0000259" key="1">
    <source>
        <dbReference type="Pfam" id="PF00462"/>
    </source>
</evidence>
<evidence type="ECO:0000313" key="3">
    <source>
        <dbReference type="Proteomes" id="UP000834106"/>
    </source>
</evidence>
<dbReference type="Pfam" id="PF23733">
    <property type="entry name" value="GRXCR1-2_C"/>
    <property type="match status" value="1"/>
</dbReference>
<sequence length="368" mass="41767">MKGVKGRLLKKLKTIKTIGHLKPERILQVNAFEGYVYTSPPKSNSVPRKPLVSIQENPKNVVENDGLMMQEPEIIDVTELMKDLEDQEFEFDGDINDKENVKPEKKSKIPDDFVENSKDKVLESTEEFRKDDEKQVPLQEIDVSLFRQPDLDSGSLFHPNLLAAFEQAVMEVKAQDKAERRVQIEEINCQEIDEGPLLKSRKIEEIADPLLDYEDKCPPGGTDTVILYTTGLRGIRKTFNDCHRIRTLLENLRISFYERDISLHSEYRDELWKILGEKVLPPRLFIKGRYIGGAAEVLVLHEQGKLKSLLEGIPIDKSEGPCDGCAGIRFIVCFSCNGSRKIVPEGNGQVMKCSECNENGLIICPFCC</sequence>
<proteinExistence type="predicted"/>
<keyword evidence="3" id="KW-1185">Reference proteome</keyword>
<dbReference type="PANTHER" id="PTHR45669">
    <property type="entry name" value="GLUTAREDOXIN DOMAIN-CONTAINING CYSTEINE-RICH PROTEIN CG12206-RELATED"/>
    <property type="match status" value="1"/>
</dbReference>
<dbReference type="InterPro" id="IPR036249">
    <property type="entry name" value="Thioredoxin-like_sf"/>
</dbReference>
<feature type="domain" description="Glutaredoxin" evidence="1">
    <location>
        <begin position="225"/>
        <end position="291"/>
    </location>
</feature>
<organism evidence="2 3">
    <name type="scientific">Fraxinus pennsylvanica</name>
    <dbReference type="NCBI Taxonomy" id="56036"/>
    <lineage>
        <taxon>Eukaryota</taxon>
        <taxon>Viridiplantae</taxon>
        <taxon>Streptophyta</taxon>
        <taxon>Embryophyta</taxon>
        <taxon>Tracheophyta</taxon>
        <taxon>Spermatophyta</taxon>
        <taxon>Magnoliopsida</taxon>
        <taxon>eudicotyledons</taxon>
        <taxon>Gunneridae</taxon>
        <taxon>Pentapetalae</taxon>
        <taxon>asterids</taxon>
        <taxon>lamiids</taxon>
        <taxon>Lamiales</taxon>
        <taxon>Oleaceae</taxon>
        <taxon>Oleeae</taxon>
        <taxon>Fraxinus</taxon>
    </lineage>
</organism>
<dbReference type="InterPro" id="IPR002109">
    <property type="entry name" value="Glutaredoxin"/>
</dbReference>